<evidence type="ECO:0000259" key="4">
    <source>
        <dbReference type="Pfam" id="PF20886"/>
    </source>
</evidence>
<evidence type="ECO:0000256" key="1">
    <source>
        <dbReference type="ARBA" id="ARBA00008188"/>
    </source>
</evidence>
<evidence type="ECO:0000313" key="7">
    <source>
        <dbReference type="Proteomes" id="UP001142489"/>
    </source>
</evidence>
<dbReference type="Pfam" id="PF20884">
    <property type="entry name" value="MUM1-like_PWWP"/>
    <property type="match status" value="1"/>
</dbReference>
<dbReference type="InterPro" id="IPR048765">
    <property type="entry name" value="PWP3A_3B_4_N"/>
</dbReference>
<feature type="domain" description="MUM1-like PWWP" evidence="3">
    <location>
        <begin position="243"/>
        <end position="276"/>
    </location>
</feature>
<dbReference type="Pfam" id="PF20886">
    <property type="entry name" value="PWP3A-B_C"/>
    <property type="match status" value="1"/>
</dbReference>
<keyword evidence="7" id="KW-1185">Reference proteome</keyword>
<reference evidence="6" key="1">
    <citation type="journal article" date="2023" name="DNA Res.">
        <title>Chromosome-level genome assembly of Phrynocephalus forsythii using third-generation DNA sequencing and Hi-C analysis.</title>
        <authorList>
            <person name="Qi Y."/>
            <person name="Zhao W."/>
            <person name="Zhao Y."/>
            <person name="Niu C."/>
            <person name="Cao S."/>
            <person name="Zhang Y."/>
        </authorList>
    </citation>
    <scope>NUCLEOTIDE SEQUENCE</scope>
    <source>
        <tissue evidence="6">Muscle</tissue>
    </source>
</reference>
<organism evidence="6 7">
    <name type="scientific">Phrynocephalus forsythii</name>
    <dbReference type="NCBI Taxonomy" id="171643"/>
    <lineage>
        <taxon>Eukaryota</taxon>
        <taxon>Metazoa</taxon>
        <taxon>Chordata</taxon>
        <taxon>Craniata</taxon>
        <taxon>Vertebrata</taxon>
        <taxon>Euteleostomi</taxon>
        <taxon>Lepidosauria</taxon>
        <taxon>Squamata</taxon>
        <taxon>Bifurcata</taxon>
        <taxon>Unidentata</taxon>
        <taxon>Episquamata</taxon>
        <taxon>Toxicofera</taxon>
        <taxon>Iguania</taxon>
        <taxon>Acrodonta</taxon>
        <taxon>Agamidae</taxon>
        <taxon>Agaminae</taxon>
        <taxon>Phrynocephalus</taxon>
    </lineage>
</organism>
<dbReference type="EMBL" id="JAPFRF010000018">
    <property type="protein sequence ID" value="KAJ7308309.1"/>
    <property type="molecule type" value="Genomic_DNA"/>
</dbReference>
<feature type="region of interest" description="Disordered" evidence="2">
    <location>
        <begin position="105"/>
        <end position="156"/>
    </location>
</feature>
<evidence type="ECO:0000259" key="3">
    <source>
        <dbReference type="Pfam" id="PF20884"/>
    </source>
</evidence>
<dbReference type="PANTHER" id="PTHR31333:SF6">
    <property type="entry name" value="MUM1 LIKE 1"/>
    <property type="match status" value="1"/>
</dbReference>
<dbReference type="Gene3D" id="2.30.30.140">
    <property type="match status" value="1"/>
</dbReference>
<feature type="region of interest" description="Disordered" evidence="2">
    <location>
        <begin position="327"/>
        <end position="354"/>
    </location>
</feature>
<feature type="domain" description="PWWP" evidence="5">
    <location>
        <begin position="6"/>
        <end position="100"/>
    </location>
</feature>
<feature type="compositionally biased region" description="Basic and acidic residues" evidence="2">
    <location>
        <begin position="135"/>
        <end position="145"/>
    </location>
</feature>
<evidence type="ECO:0000259" key="5">
    <source>
        <dbReference type="Pfam" id="PF20887"/>
    </source>
</evidence>
<dbReference type="InterPro" id="IPR040263">
    <property type="entry name" value="PWP3A_3B_4"/>
</dbReference>
<dbReference type="OrthoDB" id="10013064at2759"/>
<sequence length="506" mass="57447">MPRPKYVLCQFKKRWWPGKVLSRSRASRRQLTSVNKAASVRVEIMCLKEQVNVQWADVTPLTEERIEEIASTLDQSQKCCSPTKELTYRRALRVALDILQCAAKSMPGTSSKRSKDEPPKRKDQPFGTSRRPCSPRRDPPKRGEQSEGLSRLQGLCGPDGRPFGRWAVARHARDEITARTRFEGAAAAAAATFLQGGGEAGSRERQLMSEAAAPLASLAASGSNQHPGAGLAQILFPTGVGRFSVSLKNLKPFDCQEKQKLIEEAREDYNDEINWCINLIEDYRIRVGCCSFRGSFLEYCADAMSYPVRREAPRALSQMNFPQAEEEGDSWQSLSETPPAKLPKKVLPDRTRASRDRANGKIVDFIVKARGADRHLCSVLKSERPSRWLARFLRARPYLTSIETYLEDDSQQDLVFRYLQEVYRELDTSALPLVNGDRVRFILDVLFPEAIIYAISAIERIDYKKAEEKYLQGPLVSQREREIFEEEILEQKRKQQMENATHEDSV</sequence>
<comment type="similarity">
    <text evidence="1">Belongs to the PWWP3A family.</text>
</comment>
<dbReference type="InterPro" id="IPR048795">
    <property type="entry name" value="PWP3A_3B_4_C"/>
</dbReference>
<dbReference type="InterPro" id="IPR035504">
    <property type="entry name" value="MUM1-like_PWWP"/>
</dbReference>
<evidence type="ECO:0000256" key="2">
    <source>
        <dbReference type="SAM" id="MobiDB-lite"/>
    </source>
</evidence>
<feature type="compositionally biased region" description="Basic and acidic residues" evidence="2">
    <location>
        <begin position="113"/>
        <end position="124"/>
    </location>
</feature>
<proteinExistence type="inferred from homology"/>
<feature type="domain" description="PWWP" evidence="4">
    <location>
        <begin position="348"/>
        <end position="488"/>
    </location>
</feature>
<comment type="caution">
    <text evidence="6">The sequence shown here is derived from an EMBL/GenBank/DDBJ whole genome shotgun (WGS) entry which is preliminary data.</text>
</comment>
<dbReference type="Gene3D" id="6.10.300.20">
    <property type="match status" value="1"/>
</dbReference>
<evidence type="ECO:0000313" key="6">
    <source>
        <dbReference type="EMBL" id="KAJ7308309.1"/>
    </source>
</evidence>
<accession>A0A9Q0XCP9</accession>
<dbReference type="Pfam" id="PF20887">
    <property type="entry name" value="PWP3A-B_N"/>
    <property type="match status" value="1"/>
</dbReference>
<protein>
    <submittedName>
        <fullName evidence="6">Uncharacterized protein</fullName>
    </submittedName>
</protein>
<name>A0A9Q0XCP9_9SAUR</name>
<dbReference type="Proteomes" id="UP001142489">
    <property type="component" value="Unassembled WGS sequence"/>
</dbReference>
<dbReference type="PANTHER" id="PTHR31333">
    <property type="entry name" value="PWWP DOMAIN-CONTAINING DNA REPAIR FACTOR 3 FAMILY MEMBER"/>
    <property type="match status" value="1"/>
</dbReference>
<gene>
    <name evidence="6" type="ORF">JRQ81_008841</name>
</gene>
<dbReference type="AlphaFoldDB" id="A0A9Q0XCP9"/>